<keyword evidence="3" id="KW-1003">Cell membrane</keyword>
<dbReference type="Gene3D" id="3.30.60.90">
    <property type="match status" value="1"/>
</dbReference>
<protein>
    <recommendedName>
        <fullName evidence="17">Dystrophin</fullName>
    </recommendedName>
</protein>
<dbReference type="Pfam" id="PF00569">
    <property type="entry name" value="ZZ"/>
    <property type="match status" value="1"/>
</dbReference>
<dbReference type="GO" id="GO:0016010">
    <property type="term" value="C:dystrophin-associated glycoprotein complex"/>
    <property type="evidence" value="ECO:0007669"/>
    <property type="project" value="UniProtKB-ARBA"/>
</dbReference>
<dbReference type="Gene3D" id="1.10.238.10">
    <property type="entry name" value="EF-hand"/>
    <property type="match status" value="2"/>
</dbReference>
<evidence type="ECO:0000256" key="11">
    <source>
        <dbReference type="PROSITE-ProRule" id="PRU00228"/>
    </source>
</evidence>
<keyword evidence="6 11" id="KW-0863">Zinc-finger</keyword>
<feature type="region of interest" description="Disordered" evidence="12">
    <location>
        <begin position="364"/>
        <end position="398"/>
    </location>
</feature>
<evidence type="ECO:0000313" key="16">
    <source>
        <dbReference type="Proteomes" id="UP000186922"/>
    </source>
</evidence>
<dbReference type="CDD" id="cd00201">
    <property type="entry name" value="WW"/>
    <property type="match status" value="1"/>
</dbReference>
<evidence type="ECO:0000256" key="12">
    <source>
        <dbReference type="SAM" id="MobiDB-lite"/>
    </source>
</evidence>
<dbReference type="AlphaFoldDB" id="A0A1D1V2Q4"/>
<dbReference type="GO" id="GO:0050804">
    <property type="term" value="P:modulation of chemical synaptic transmission"/>
    <property type="evidence" value="ECO:0007669"/>
    <property type="project" value="UniProtKB-ARBA"/>
</dbReference>
<reference evidence="15 16" key="1">
    <citation type="journal article" date="2016" name="Nat. Commun.">
        <title>Extremotolerant tardigrade genome and improved radiotolerance of human cultured cells by tardigrade-unique protein.</title>
        <authorList>
            <person name="Hashimoto T."/>
            <person name="Horikawa D.D."/>
            <person name="Saito Y."/>
            <person name="Kuwahara H."/>
            <person name="Kozuka-Hata H."/>
            <person name="Shin-I T."/>
            <person name="Minakuchi Y."/>
            <person name="Ohishi K."/>
            <person name="Motoyama A."/>
            <person name="Aizu T."/>
            <person name="Enomoto A."/>
            <person name="Kondo K."/>
            <person name="Tanaka S."/>
            <person name="Hara Y."/>
            <person name="Koshikawa S."/>
            <person name="Sagara H."/>
            <person name="Miura T."/>
            <person name="Yokobori S."/>
            <person name="Miyagawa K."/>
            <person name="Suzuki Y."/>
            <person name="Kubo T."/>
            <person name="Oyama M."/>
            <person name="Kohara Y."/>
            <person name="Fujiyama A."/>
            <person name="Arakawa K."/>
            <person name="Katayama T."/>
            <person name="Toyoda A."/>
            <person name="Kunieda T."/>
        </authorList>
    </citation>
    <scope>NUCLEOTIDE SEQUENCE [LARGE SCALE GENOMIC DNA]</scope>
    <source>
        <strain evidence="15 16">YOKOZUNA-1</strain>
    </source>
</reference>
<dbReference type="PROSITE" id="PS50135">
    <property type="entry name" value="ZF_ZZ_2"/>
    <property type="match status" value="1"/>
</dbReference>
<dbReference type="InterPro" id="IPR043145">
    <property type="entry name" value="Znf_ZZ_sf"/>
</dbReference>
<dbReference type="STRING" id="947166.A0A1D1V2Q4"/>
<dbReference type="Pfam" id="PF09069">
    <property type="entry name" value="EF-hand_3"/>
    <property type="match status" value="1"/>
</dbReference>
<evidence type="ECO:0000259" key="13">
    <source>
        <dbReference type="PROSITE" id="PS50020"/>
    </source>
</evidence>
<feature type="region of interest" description="Disordered" evidence="12">
    <location>
        <begin position="557"/>
        <end position="601"/>
    </location>
</feature>
<feature type="region of interest" description="Disordered" evidence="12">
    <location>
        <begin position="915"/>
        <end position="952"/>
    </location>
</feature>
<gene>
    <name evidence="15" type="primary">RvY_05735-1</name>
    <name evidence="15" type="synonym">RvY_05735.1</name>
    <name evidence="15" type="ORF">RvY_05735</name>
</gene>
<dbReference type="GO" id="GO:0045202">
    <property type="term" value="C:synapse"/>
    <property type="evidence" value="ECO:0007669"/>
    <property type="project" value="GOC"/>
</dbReference>
<keyword evidence="16" id="KW-1185">Reference proteome</keyword>
<evidence type="ECO:0000313" key="15">
    <source>
        <dbReference type="EMBL" id="GAU93867.1"/>
    </source>
</evidence>
<dbReference type="GO" id="GO:0003779">
    <property type="term" value="F:actin binding"/>
    <property type="evidence" value="ECO:0007669"/>
    <property type="project" value="UniProtKB-KW"/>
</dbReference>
<dbReference type="GO" id="GO:0005737">
    <property type="term" value="C:cytoplasm"/>
    <property type="evidence" value="ECO:0007669"/>
    <property type="project" value="UniProtKB-ARBA"/>
</dbReference>
<feature type="compositionally biased region" description="Polar residues" evidence="12">
    <location>
        <begin position="378"/>
        <end position="397"/>
    </location>
</feature>
<evidence type="ECO:0000256" key="6">
    <source>
        <dbReference type="ARBA" id="ARBA00022771"/>
    </source>
</evidence>
<evidence type="ECO:0000256" key="2">
    <source>
        <dbReference type="ARBA" id="ARBA00004278"/>
    </source>
</evidence>
<name>A0A1D1V2Q4_RAMVA</name>
<dbReference type="Pfam" id="PF09068">
    <property type="entry name" value="EF-hand_2"/>
    <property type="match status" value="1"/>
</dbReference>
<evidence type="ECO:0000256" key="3">
    <source>
        <dbReference type="ARBA" id="ARBA00022475"/>
    </source>
</evidence>
<dbReference type="SUPFAM" id="SSF47473">
    <property type="entry name" value="EF-hand"/>
    <property type="match status" value="2"/>
</dbReference>
<feature type="domain" description="ZZ-type" evidence="14">
    <location>
        <begin position="268"/>
        <end position="324"/>
    </location>
</feature>
<dbReference type="PROSITE" id="PS50020">
    <property type="entry name" value="WW_DOMAIN_2"/>
    <property type="match status" value="1"/>
</dbReference>
<feature type="compositionally biased region" description="Polar residues" evidence="12">
    <location>
        <begin position="915"/>
        <end position="930"/>
    </location>
</feature>
<proteinExistence type="predicted"/>
<dbReference type="GO" id="GO:0008270">
    <property type="term" value="F:zinc ion binding"/>
    <property type="evidence" value="ECO:0007669"/>
    <property type="project" value="UniProtKB-KW"/>
</dbReference>
<dbReference type="PANTHER" id="PTHR12268:SF14">
    <property type="entry name" value="DYSTROPHIN-1"/>
    <property type="match status" value="1"/>
</dbReference>
<keyword evidence="5" id="KW-0479">Metal-binding</keyword>
<dbReference type="SUPFAM" id="SSF57850">
    <property type="entry name" value="RING/U-box"/>
    <property type="match status" value="1"/>
</dbReference>
<dbReference type="GO" id="GO:0046716">
    <property type="term" value="P:muscle cell cellular homeostasis"/>
    <property type="evidence" value="ECO:0007669"/>
    <property type="project" value="UniProtKB-ARBA"/>
</dbReference>
<evidence type="ECO:0000256" key="1">
    <source>
        <dbReference type="ARBA" id="ARBA00004245"/>
    </source>
</evidence>
<keyword evidence="7" id="KW-0862">Zinc</keyword>
<dbReference type="InterPro" id="IPR001202">
    <property type="entry name" value="WW_dom"/>
</dbReference>
<dbReference type="PANTHER" id="PTHR12268">
    <property type="entry name" value="E3 UBIQUITIN-PROTEIN LIGASE KCMF1"/>
    <property type="match status" value="1"/>
</dbReference>
<feature type="compositionally biased region" description="Polar residues" evidence="12">
    <location>
        <begin position="739"/>
        <end position="752"/>
    </location>
</feature>
<keyword evidence="10" id="KW-0206">Cytoskeleton</keyword>
<dbReference type="EMBL" id="BDGG01000002">
    <property type="protein sequence ID" value="GAU93867.1"/>
    <property type="molecule type" value="Genomic_DNA"/>
</dbReference>
<evidence type="ECO:0000256" key="5">
    <source>
        <dbReference type="ARBA" id="ARBA00022723"/>
    </source>
</evidence>
<feature type="domain" description="WW" evidence="13">
    <location>
        <begin position="12"/>
        <end position="43"/>
    </location>
</feature>
<dbReference type="GO" id="GO:0005856">
    <property type="term" value="C:cytoskeleton"/>
    <property type="evidence" value="ECO:0007669"/>
    <property type="project" value="UniProtKB-SubCell"/>
</dbReference>
<feature type="region of interest" description="Disordered" evidence="12">
    <location>
        <begin position="615"/>
        <end position="647"/>
    </location>
</feature>
<keyword evidence="9" id="KW-0472">Membrane</keyword>
<evidence type="ECO:0000259" key="14">
    <source>
        <dbReference type="PROSITE" id="PS50135"/>
    </source>
</evidence>
<dbReference type="SMART" id="SM00291">
    <property type="entry name" value="ZnF_ZZ"/>
    <property type="match status" value="1"/>
</dbReference>
<dbReference type="InterPro" id="IPR000433">
    <property type="entry name" value="Znf_ZZ"/>
</dbReference>
<feature type="region of interest" description="Disordered" evidence="12">
    <location>
        <begin position="440"/>
        <end position="502"/>
    </location>
</feature>
<comment type="caution">
    <text evidence="15">The sequence shown here is derived from an EMBL/GenBank/DDBJ whole genome shotgun (WGS) entry which is preliminary data.</text>
</comment>
<dbReference type="CDD" id="cd02334">
    <property type="entry name" value="ZZ_dystrophin"/>
    <property type="match status" value="1"/>
</dbReference>
<dbReference type="InterPro" id="IPR050774">
    <property type="entry name" value="KCMF1/Dystrophin"/>
</dbReference>
<feature type="compositionally biased region" description="Low complexity" evidence="12">
    <location>
        <begin position="463"/>
        <end position="475"/>
    </location>
</feature>
<keyword evidence="4" id="KW-0963">Cytoplasm</keyword>
<dbReference type="InterPro" id="IPR011992">
    <property type="entry name" value="EF-hand-dom_pair"/>
</dbReference>
<comment type="subcellular location">
    <subcellularLocation>
        <location evidence="2">Cell membrane</location>
        <location evidence="2">Sarcolemma</location>
        <topology evidence="2">Peripheral membrane protein</topology>
        <orientation evidence="2">Cytoplasmic side</orientation>
    </subcellularLocation>
    <subcellularLocation>
        <location evidence="1">Cytoplasm</location>
        <location evidence="1">Cytoskeleton</location>
    </subcellularLocation>
</comment>
<dbReference type="OrthoDB" id="10057795at2759"/>
<dbReference type="Gene3D" id="2.20.70.10">
    <property type="match status" value="1"/>
</dbReference>
<evidence type="ECO:0000256" key="9">
    <source>
        <dbReference type="ARBA" id="ARBA00023136"/>
    </source>
</evidence>
<evidence type="ECO:0000256" key="7">
    <source>
        <dbReference type="ARBA" id="ARBA00022833"/>
    </source>
</evidence>
<evidence type="ECO:0008006" key="17">
    <source>
        <dbReference type="Google" id="ProtNLM"/>
    </source>
</evidence>
<evidence type="ECO:0000256" key="10">
    <source>
        <dbReference type="ARBA" id="ARBA00023212"/>
    </source>
</evidence>
<dbReference type="GO" id="GO:0042383">
    <property type="term" value="C:sarcolemma"/>
    <property type="evidence" value="ECO:0007669"/>
    <property type="project" value="UniProtKB-SubCell"/>
</dbReference>
<keyword evidence="8" id="KW-0106">Calcium</keyword>
<evidence type="ECO:0000256" key="4">
    <source>
        <dbReference type="ARBA" id="ARBA00022490"/>
    </source>
</evidence>
<feature type="region of interest" description="Disordered" evidence="12">
    <location>
        <begin position="714"/>
        <end position="820"/>
    </location>
</feature>
<evidence type="ECO:0000256" key="8">
    <source>
        <dbReference type="ARBA" id="ARBA00022837"/>
    </source>
</evidence>
<sequence length="993" mass="113637">MKEFGGYPQETWQRGESPANGNPGSIFYINHKEHRTQWDHPLLTKIFDEDIASYNDVRYAAYRAALKFRALCHRLQLHQIKLTTVRNVLKQHGYEAVYQNQTLIPVVELETLMADIYLSARREYPSIDQPETNAELLLSLLLKLYDTSRYGCVKLISAKIGLALLASGSYLEKWKYILGELFDYNRSLSRKNANALLHDVARIPEVLGEKRLFGTHLVPAAVDSLWIRGHPTTVGLPEEGFRYWLRDEPQTLVWLSTSYRIRQAERLRHFVKCSICKAYPIIGLRYRCLRCYNYNMCQSCFFTGKFNKSHRLRHPIREYCSLVSAGQETKDLIKIMKNRVFKGEQYEQKPRYMPILPDSASALEVGADSEPETDNRSRSTVPSHTSFGTPSGSVNTVNKKDFEVDVEVISEFDRQGSSLGRSNTHIPRSVSEPVEAHLRFAQKQQQHEHPHQFQQVEEHEEVQQLQQVRQSPVRQGRSPLLAEKEVFTSSEEEMPVMKEPSRVQTQREISQITAQILNYAEVDVLLPKLKIVPLKQAAQSVNYSQVQVPKVPLIQERKYEDNQASHRDNSKEFSSIDYIDDSPRREPQRYDAARPTHPTSLYPAVVDKSSVQIQTDSEEFRPTGVKGDNHFEDNWKINGQRNAPNRVIRDQREDLNQRLAADSSESSSPELLLNGRHYRQPAEYNAREREAILENHLARLERTLVEGLGPISVASTNSSSNGRPVHLESSSPVWKVDTRQVTNGYHKAQTQPDIRPNPYITRTTSFNDNFHRRTDSRLPPFPVDSATKAKASSDPNTPMRKLPSVPPRKESVSEADSFNGHPAYHPILDELEEKLKSLNAPLSQRDLRHPFWRHVRDKFENLLGSQVTKPASSVTYQSYGKIDKDYARTPASYGNTSHTSMCHLDVTDGLLPVINQPSPNESQSSGFSSGRETDLKWEEDSYNGPVPGRLPAHNYRAVHRSKSMGMSNHRQVNDDIAQLDKLLEWLDEFKRSA</sequence>
<dbReference type="InterPro" id="IPR015154">
    <property type="entry name" value="EF-hand_dom_typ2"/>
</dbReference>
<dbReference type="GO" id="GO:0099536">
    <property type="term" value="P:synaptic signaling"/>
    <property type="evidence" value="ECO:0007669"/>
    <property type="project" value="TreeGrafter"/>
</dbReference>
<accession>A0A1D1V2Q4</accession>
<feature type="compositionally biased region" description="Polar residues" evidence="12">
    <location>
        <begin position="714"/>
        <end position="732"/>
    </location>
</feature>
<organism evidence="15 16">
    <name type="scientific">Ramazzottius varieornatus</name>
    <name type="common">Water bear</name>
    <name type="synonym">Tardigrade</name>
    <dbReference type="NCBI Taxonomy" id="947166"/>
    <lineage>
        <taxon>Eukaryota</taxon>
        <taxon>Metazoa</taxon>
        <taxon>Ecdysozoa</taxon>
        <taxon>Tardigrada</taxon>
        <taxon>Eutardigrada</taxon>
        <taxon>Parachela</taxon>
        <taxon>Hypsibioidea</taxon>
        <taxon>Ramazzottiidae</taxon>
        <taxon>Ramazzottius</taxon>
    </lineage>
</organism>
<dbReference type="PROSITE" id="PS01357">
    <property type="entry name" value="ZF_ZZ_1"/>
    <property type="match status" value="1"/>
</dbReference>
<dbReference type="InterPro" id="IPR015153">
    <property type="entry name" value="EF-hand_dom_typ1"/>
</dbReference>
<feature type="compositionally biased region" description="Basic and acidic residues" evidence="12">
    <location>
        <begin position="581"/>
        <end position="594"/>
    </location>
</feature>
<feature type="compositionally biased region" description="Basic and acidic residues" evidence="12">
    <location>
        <begin position="557"/>
        <end position="571"/>
    </location>
</feature>
<dbReference type="Proteomes" id="UP000186922">
    <property type="component" value="Unassembled WGS sequence"/>
</dbReference>